<evidence type="ECO:0000256" key="1">
    <source>
        <dbReference type="SAM" id="MobiDB-lite"/>
    </source>
</evidence>
<evidence type="ECO:0000313" key="3">
    <source>
        <dbReference type="Proteomes" id="UP000298416"/>
    </source>
</evidence>
<gene>
    <name evidence="2" type="ORF">SASPL_114707</name>
</gene>
<proteinExistence type="predicted"/>
<dbReference type="AlphaFoldDB" id="A0A8X8ZZL6"/>
<protein>
    <submittedName>
        <fullName evidence="2">Uncharacterized protein</fullName>
    </submittedName>
</protein>
<comment type="caution">
    <text evidence="2">The sequence shown here is derived from an EMBL/GenBank/DDBJ whole genome shotgun (WGS) entry which is preliminary data.</text>
</comment>
<reference evidence="2" key="1">
    <citation type="submission" date="2018-01" db="EMBL/GenBank/DDBJ databases">
        <authorList>
            <person name="Mao J.F."/>
        </authorList>
    </citation>
    <scope>NUCLEOTIDE SEQUENCE</scope>
    <source>
        <strain evidence="2">Huo1</strain>
        <tissue evidence="2">Leaf</tissue>
    </source>
</reference>
<organism evidence="2">
    <name type="scientific">Salvia splendens</name>
    <name type="common">Scarlet sage</name>
    <dbReference type="NCBI Taxonomy" id="180675"/>
    <lineage>
        <taxon>Eukaryota</taxon>
        <taxon>Viridiplantae</taxon>
        <taxon>Streptophyta</taxon>
        <taxon>Embryophyta</taxon>
        <taxon>Tracheophyta</taxon>
        <taxon>Spermatophyta</taxon>
        <taxon>Magnoliopsida</taxon>
        <taxon>eudicotyledons</taxon>
        <taxon>Gunneridae</taxon>
        <taxon>Pentapetalae</taxon>
        <taxon>asterids</taxon>
        <taxon>lamiids</taxon>
        <taxon>Lamiales</taxon>
        <taxon>Lamiaceae</taxon>
        <taxon>Nepetoideae</taxon>
        <taxon>Mentheae</taxon>
        <taxon>Salviinae</taxon>
        <taxon>Salvia</taxon>
        <taxon>Salvia subgen. Calosphace</taxon>
        <taxon>core Calosphace</taxon>
    </lineage>
</organism>
<dbReference type="EMBL" id="PNBA02000005">
    <property type="protein sequence ID" value="KAG6424292.1"/>
    <property type="molecule type" value="Genomic_DNA"/>
</dbReference>
<feature type="region of interest" description="Disordered" evidence="1">
    <location>
        <begin position="194"/>
        <end position="213"/>
    </location>
</feature>
<dbReference type="Proteomes" id="UP000298416">
    <property type="component" value="Unassembled WGS sequence"/>
</dbReference>
<keyword evidence="3" id="KW-1185">Reference proteome</keyword>
<evidence type="ECO:0000313" key="2">
    <source>
        <dbReference type="EMBL" id="KAG6424292.1"/>
    </source>
</evidence>
<sequence length="213" mass="23823">MAADVAMFVAAVVVRDLQRDIENSDLRQQDILSMPVYDEPVYDEDIFSIPVYDKPVYDEDILSMPVYDKPVYDEDIFYELPGLMSQSLPHSVKFDDATEDEGVAVDGDDVTEIVGQILVMNFDWDLLYEMPLDNAPKDEECLQYKEVVEGNGGGFGSGKKGWPKGSKNRNKIGVQNDGEEICILSVNGNSVKMDFGEDGDKVNSRTIHKNEPP</sequence>
<accession>A0A8X8ZZL6</accession>
<name>A0A8X8ZZL6_SALSN</name>
<reference evidence="2" key="2">
    <citation type="submission" date="2020-08" db="EMBL/GenBank/DDBJ databases">
        <title>Plant Genome Project.</title>
        <authorList>
            <person name="Zhang R.-G."/>
        </authorList>
    </citation>
    <scope>NUCLEOTIDE SEQUENCE</scope>
    <source>
        <strain evidence="2">Huo1</strain>
        <tissue evidence="2">Leaf</tissue>
    </source>
</reference>